<dbReference type="SUPFAM" id="SSF160369">
    <property type="entry name" value="Ribosomal protein L10-like"/>
    <property type="match status" value="1"/>
</dbReference>
<comment type="function">
    <text evidence="1 7">Forms part of the ribosomal stalk, playing a central role in the interaction of the ribosome with GTP-bound translation factors.</text>
</comment>
<dbReference type="CDD" id="cd05797">
    <property type="entry name" value="Ribosomal_L10"/>
    <property type="match status" value="1"/>
</dbReference>
<dbReference type="InterPro" id="IPR022973">
    <property type="entry name" value="Ribosomal_uL10_bac"/>
</dbReference>
<dbReference type="InterPro" id="IPR047865">
    <property type="entry name" value="Ribosomal_uL10_bac_type"/>
</dbReference>
<evidence type="ECO:0000256" key="5">
    <source>
        <dbReference type="ARBA" id="ARBA00026025"/>
    </source>
</evidence>
<dbReference type="NCBIfam" id="NF000955">
    <property type="entry name" value="PRK00099.1-1"/>
    <property type="match status" value="1"/>
</dbReference>
<evidence type="ECO:0000313" key="8">
    <source>
        <dbReference type="EMBL" id="SEJ15465.1"/>
    </source>
</evidence>
<keyword evidence="3 7" id="KW-0689">Ribosomal protein</keyword>
<accession>A0A1H6WSV6</accession>
<gene>
    <name evidence="7" type="primary">rplJ</name>
    <name evidence="8" type="ORF">SAMN05421637_0974</name>
</gene>
<evidence type="ECO:0000256" key="3">
    <source>
        <dbReference type="ARBA" id="ARBA00022980"/>
    </source>
</evidence>
<dbReference type="PROSITE" id="PS01109">
    <property type="entry name" value="RIBOSOMAL_L10"/>
    <property type="match status" value="1"/>
</dbReference>
<dbReference type="Proteomes" id="UP000183315">
    <property type="component" value="Unassembled WGS sequence"/>
</dbReference>
<evidence type="ECO:0000256" key="7">
    <source>
        <dbReference type="HAMAP-Rule" id="MF_00362"/>
    </source>
</evidence>
<dbReference type="eggNOG" id="COG0244">
    <property type="taxonomic scope" value="Bacteria"/>
</dbReference>
<dbReference type="Gene3D" id="6.10.250.290">
    <property type="match status" value="1"/>
</dbReference>
<dbReference type="GO" id="GO:0070180">
    <property type="term" value="F:large ribosomal subunit rRNA binding"/>
    <property type="evidence" value="ECO:0007669"/>
    <property type="project" value="UniProtKB-UniRule"/>
</dbReference>
<sequence>MATPDKVNAVAELADDFRGSAAVLITEYRGLSVPQLAKLRGEIRGAATYKVAKNTLTALAAKDAGIEGLDDLLTGPTAIAFVTGDPVEAAKGLKAFAKENDKLVIKGGVLEGKVISADEVKKLADLESREVLLAKAAGAMKASLFGAAYMFQAPLAQAARAVDALRAKQEDAA</sequence>
<dbReference type="STRING" id="1043493.SAMN05421637_0974"/>
<dbReference type="HAMAP" id="MF_00362">
    <property type="entry name" value="Ribosomal_uL10"/>
    <property type="match status" value="1"/>
</dbReference>
<dbReference type="PANTHER" id="PTHR11560">
    <property type="entry name" value="39S RIBOSOMAL PROTEIN L10, MITOCHONDRIAL"/>
    <property type="match status" value="1"/>
</dbReference>
<comment type="subunit">
    <text evidence="5 7">Part of the ribosomal stalk of the 50S ribosomal subunit. The N-terminus interacts with L11 and the large rRNA to form the base of the stalk. The C-terminus forms an elongated spine to which L12 dimers bind in a sequential fashion forming a multimeric L10(L12)X complex.</text>
</comment>
<dbReference type="EMBL" id="FNZI01000002">
    <property type="protein sequence ID" value="SEJ15465.1"/>
    <property type="molecule type" value="Genomic_DNA"/>
</dbReference>
<evidence type="ECO:0000256" key="6">
    <source>
        <dbReference type="ARBA" id="ARBA00035202"/>
    </source>
</evidence>
<dbReference type="GO" id="GO:0006412">
    <property type="term" value="P:translation"/>
    <property type="evidence" value="ECO:0007669"/>
    <property type="project" value="UniProtKB-UniRule"/>
</dbReference>
<dbReference type="Pfam" id="PF00466">
    <property type="entry name" value="Ribosomal_L10"/>
    <property type="match status" value="1"/>
</dbReference>
<evidence type="ECO:0000256" key="2">
    <source>
        <dbReference type="ARBA" id="ARBA00008889"/>
    </source>
</evidence>
<dbReference type="GO" id="GO:0015934">
    <property type="term" value="C:large ribosomal subunit"/>
    <property type="evidence" value="ECO:0007669"/>
    <property type="project" value="InterPro"/>
</dbReference>
<comment type="similarity">
    <text evidence="2 7">Belongs to the universal ribosomal protein uL10 family.</text>
</comment>
<keyword evidence="9" id="KW-1185">Reference proteome</keyword>
<keyword evidence="7" id="KW-0699">rRNA-binding</keyword>
<proteinExistence type="inferred from homology"/>
<dbReference type="GO" id="GO:0003735">
    <property type="term" value="F:structural constituent of ribosome"/>
    <property type="evidence" value="ECO:0007669"/>
    <property type="project" value="InterPro"/>
</dbReference>
<dbReference type="InterPro" id="IPR001790">
    <property type="entry name" value="Ribosomal_uL10"/>
</dbReference>
<dbReference type="InterPro" id="IPR002363">
    <property type="entry name" value="Ribosomal_uL10_CS_bac"/>
</dbReference>
<evidence type="ECO:0000256" key="1">
    <source>
        <dbReference type="ARBA" id="ARBA00002633"/>
    </source>
</evidence>
<protein>
    <recommendedName>
        <fullName evidence="6 7">Large ribosomal subunit protein uL10</fullName>
    </recommendedName>
</protein>
<dbReference type="AlphaFoldDB" id="A0A1H6WSV6"/>
<organism evidence="8 9">
    <name type="scientific">Demequina mangrovi</name>
    <dbReference type="NCBI Taxonomy" id="1043493"/>
    <lineage>
        <taxon>Bacteria</taxon>
        <taxon>Bacillati</taxon>
        <taxon>Actinomycetota</taxon>
        <taxon>Actinomycetes</taxon>
        <taxon>Micrococcales</taxon>
        <taxon>Demequinaceae</taxon>
        <taxon>Demequina</taxon>
    </lineage>
</organism>
<dbReference type="InterPro" id="IPR043141">
    <property type="entry name" value="Ribosomal_uL10-like_sf"/>
</dbReference>
<dbReference type="RefSeq" id="WP_042213199.1">
    <property type="nucleotide sequence ID" value="NZ_BBLU01000003.1"/>
</dbReference>
<keyword evidence="7" id="KW-0694">RNA-binding</keyword>
<dbReference type="OrthoDB" id="3186107at2"/>
<dbReference type="Gene3D" id="3.30.70.1730">
    <property type="match status" value="1"/>
</dbReference>
<reference evidence="9" key="1">
    <citation type="submission" date="2016-10" db="EMBL/GenBank/DDBJ databases">
        <authorList>
            <person name="Varghese N."/>
        </authorList>
    </citation>
    <scope>NUCLEOTIDE SEQUENCE [LARGE SCALE GENOMIC DNA]</scope>
    <source>
        <strain evidence="9">DSM 24868</strain>
    </source>
</reference>
<evidence type="ECO:0000256" key="4">
    <source>
        <dbReference type="ARBA" id="ARBA00023274"/>
    </source>
</evidence>
<evidence type="ECO:0000313" key="9">
    <source>
        <dbReference type="Proteomes" id="UP000183315"/>
    </source>
</evidence>
<name>A0A1H6WSV6_9MICO</name>
<keyword evidence="4 7" id="KW-0687">Ribonucleoprotein</keyword>